<dbReference type="EMBL" id="FTNL01000002">
    <property type="protein sequence ID" value="SIQ69711.1"/>
    <property type="molecule type" value="Genomic_DNA"/>
</dbReference>
<dbReference type="Pfam" id="PF01551">
    <property type="entry name" value="Peptidase_M23"/>
    <property type="match status" value="1"/>
</dbReference>
<feature type="coiled-coil region" evidence="1">
    <location>
        <begin position="220"/>
        <end position="307"/>
    </location>
</feature>
<evidence type="ECO:0000313" key="4">
    <source>
        <dbReference type="EMBL" id="STO25727.1"/>
    </source>
</evidence>
<dbReference type="SUPFAM" id="SSF57997">
    <property type="entry name" value="Tropomyosin"/>
    <property type="match status" value="1"/>
</dbReference>
<protein>
    <submittedName>
        <fullName evidence="3 4">Septal ring factor</fullName>
    </submittedName>
</protein>
<dbReference type="InterPro" id="IPR016047">
    <property type="entry name" value="M23ase_b-sheet_dom"/>
</dbReference>
<dbReference type="Proteomes" id="UP000254374">
    <property type="component" value="Unassembled WGS sequence"/>
</dbReference>
<dbReference type="EMBL" id="UGGV01000001">
    <property type="protein sequence ID" value="STO25727.1"/>
    <property type="molecule type" value="Genomic_DNA"/>
</dbReference>
<dbReference type="Gene3D" id="2.70.70.10">
    <property type="entry name" value="Glucose Permease (Domain IIA)"/>
    <property type="match status" value="1"/>
</dbReference>
<evidence type="ECO:0000259" key="2">
    <source>
        <dbReference type="Pfam" id="PF01551"/>
    </source>
</evidence>
<dbReference type="STRING" id="464.Lgor_0037"/>
<gene>
    <name evidence="4" type="primary">envC</name>
    <name evidence="4" type="ORF">NCTC11401_02569</name>
    <name evidence="3" type="ORF">SAMN05421777_102238</name>
</gene>
<dbReference type="PANTHER" id="PTHR21666:SF270">
    <property type="entry name" value="MUREIN HYDROLASE ACTIVATOR ENVC"/>
    <property type="match status" value="1"/>
</dbReference>
<keyword evidence="5" id="KW-1185">Reference proteome</keyword>
<reference evidence="3 5" key="1">
    <citation type="submission" date="2017-01" db="EMBL/GenBank/DDBJ databases">
        <authorList>
            <person name="Varghese N."/>
            <person name="Submissions S."/>
        </authorList>
    </citation>
    <scope>NUCLEOTIDE SEQUENCE [LARGE SCALE GENOMIC DNA]</scope>
    <source>
        <strain evidence="3 5">ATCC 33342</strain>
    </source>
</reference>
<evidence type="ECO:0000313" key="6">
    <source>
        <dbReference type="Proteomes" id="UP000254374"/>
    </source>
</evidence>
<feature type="coiled-coil region" evidence="1">
    <location>
        <begin position="87"/>
        <end position="177"/>
    </location>
</feature>
<accession>A0A377GLM7</accession>
<dbReference type="PANTHER" id="PTHR21666">
    <property type="entry name" value="PEPTIDASE-RELATED"/>
    <property type="match status" value="1"/>
</dbReference>
<dbReference type="SUPFAM" id="SSF51261">
    <property type="entry name" value="Duplicated hybrid motif"/>
    <property type="match status" value="1"/>
</dbReference>
<dbReference type="Gene3D" id="6.10.250.3150">
    <property type="match status" value="1"/>
</dbReference>
<dbReference type="GO" id="GO:0004222">
    <property type="term" value="F:metalloendopeptidase activity"/>
    <property type="evidence" value="ECO:0007669"/>
    <property type="project" value="TreeGrafter"/>
</dbReference>
<evidence type="ECO:0000313" key="3">
    <source>
        <dbReference type="EMBL" id="SIQ69711.1"/>
    </source>
</evidence>
<keyword evidence="1" id="KW-0175">Coiled coil</keyword>
<keyword evidence="3" id="KW-0378">Hydrolase</keyword>
<reference evidence="4 6" key="2">
    <citation type="submission" date="2018-06" db="EMBL/GenBank/DDBJ databases">
        <authorList>
            <consortium name="Pathogen Informatics"/>
            <person name="Doyle S."/>
        </authorList>
    </citation>
    <scope>NUCLEOTIDE SEQUENCE [LARGE SCALE GENOMIC DNA]</scope>
    <source>
        <strain evidence="4 6">NCTC11401</strain>
    </source>
</reference>
<dbReference type="Proteomes" id="UP000186808">
    <property type="component" value="Unassembled WGS sequence"/>
</dbReference>
<name>A0A377GLM7_9GAMM</name>
<dbReference type="InterPro" id="IPR050570">
    <property type="entry name" value="Cell_wall_metabolism_enzyme"/>
</dbReference>
<feature type="domain" description="M23ase beta-sheet core" evidence="2">
    <location>
        <begin position="338"/>
        <end position="432"/>
    </location>
</feature>
<proteinExistence type="predicted"/>
<dbReference type="InterPro" id="IPR011055">
    <property type="entry name" value="Dup_hybrid_motif"/>
</dbReference>
<dbReference type="RefSeq" id="WP_058466566.1">
    <property type="nucleotide sequence ID" value="NZ_CAAAIX010000001.1"/>
</dbReference>
<sequence length="437" mass="50064">MNKWNDTVSFNLCRSDAKNYCLGRSVTLRQKLKCNKFLSEQVNKDSDILLRKNYSCEATYQTQSRVEKGTTYFAGLLFSLLLCFGGYAESTSAVVQTQNKLKQLDAQINSLQKTLNSAHDKRGLLNKELSETEKQIGTGIHKLHSIQNEIKDTENKITDLQEQVNQLNQQLITQQQLLANHVRARYQMGEYQPLKLLLNQDDPNKVSRTLSYYQYIVKSRQQLIDKIDKTRANLSESKEKLRTELIANKQLKSELTQHQQQLQQNKTYHTALIQSLNHEIQDKQNRLREVRKNKENLARLLKSLATQQSITPASTPFSQMRKKLPLPVQSQSRSLRKMNQGVTFFAEEGAVVTAVYPGKVVFSDWLKGYGLLLIIDHGQGFMTLYAHNQSLFKSKGQYVRQNEQIASVGHSGGIKQNGLYFEIRLKGKAIPPLNWLS</sequence>
<dbReference type="CDD" id="cd12797">
    <property type="entry name" value="M23_peptidase"/>
    <property type="match status" value="1"/>
</dbReference>
<evidence type="ECO:0000256" key="1">
    <source>
        <dbReference type="SAM" id="Coils"/>
    </source>
</evidence>
<organism evidence="4 6">
    <name type="scientific">Fluoribacter gormanii</name>
    <dbReference type="NCBI Taxonomy" id="464"/>
    <lineage>
        <taxon>Bacteria</taxon>
        <taxon>Pseudomonadati</taxon>
        <taxon>Pseudomonadota</taxon>
        <taxon>Gammaproteobacteria</taxon>
        <taxon>Legionellales</taxon>
        <taxon>Legionellaceae</taxon>
        <taxon>Fluoribacter</taxon>
    </lineage>
</organism>
<evidence type="ECO:0000313" key="5">
    <source>
        <dbReference type="Proteomes" id="UP000186808"/>
    </source>
</evidence>
<dbReference type="AlphaFoldDB" id="A0A377GLM7"/>